<dbReference type="Proteomes" id="UP001379533">
    <property type="component" value="Chromosome"/>
</dbReference>
<accession>A0ABZ2KSQ5</accession>
<proteinExistence type="predicted"/>
<keyword evidence="2" id="KW-1133">Transmembrane helix</keyword>
<gene>
    <name evidence="4" type="ORF">LZC95_24765</name>
</gene>
<dbReference type="RefSeq" id="WP_394850657.1">
    <property type="nucleotide sequence ID" value="NZ_CP089982.1"/>
</dbReference>
<evidence type="ECO:0000256" key="1">
    <source>
        <dbReference type="PROSITE-ProRule" id="PRU00339"/>
    </source>
</evidence>
<sequence>MSNRQRIVLAGAFTVLFASAWTASARADDASKQARAEYDAGAAAYEKKDYTTAAQHFARADERVPNSRALQLAMAASLSSTDGVLAMELVERAETRAVDGALAELAQRLKKKFVGSAGKIRVVCPVDVACTATVDDNAERTIEGGRAVWVAPGKHIAHLRARNGKPVDREISVAAGATADVTASSSELAPAATGVAVAGSPKTDGHEVQPPPEILPERHTSGIAPVYFWTALGVTGAAVATATVFTVMTKSKHDDFVSNPSQQTADDGESAQTLARVAWGVTGAFAATTIVLAALTDFHPSKNSAAASKPVSVAVGPGSVLLVGRFQ</sequence>
<feature type="chain" id="PRO_5046921409" evidence="3">
    <location>
        <begin position="28"/>
        <end position="327"/>
    </location>
</feature>
<dbReference type="InterPro" id="IPR019734">
    <property type="entry name" value="TPR_rpt"/>
</dbReference>
<keyword evidence="3" id="KW-0732">Signal</keyword>
<feature type="repeat" description="TPR" evidence="1">
    <location>
        <begin position="34"/>
        <end position="67"/>
    </location>
</feature>
<name>A0ABZ2KSQ5_9BACT</name>
<evidence type="ECO:0000313" key="4">
    <source>
        <dbReference type="EMBL" id="WXB00015.1"/>
    </source>
</evidence>
<dbReference type="EMBL" id="CP089982">
    <property type="protein sequence ID" value="WXB00015.1"/>
    <property type="molecule type" value="Genomic_DNA"/>
</dbReference>
<evidence type="ECO:0000256" key="3">
    <source>
        <dbReference type="SAM" id="SignalP"/>
    </source>
</evidence>
<evidence type="ECO:0000256" key="2">
    <source>
        <dbReference type="SAM" id="Phobius"/>
    </source>
</evidence>
<reference evidence="4 5" key="1">
    <citation type="submission" date="2021-12" db="EMBL/GenBank/DDBJ databases">
        <title>Discovery of the Pendulisporaceae a myxobacterial family with distinct sporulation behavior and unique specialized metabolism.</title>
        <authorList>
            <person name="Garcia R."/>
            <person name="Popoff A."/>
            <person name="Bader C.D."/>
            <person name="Loehr J."/>
            <person name="Walesch S."/>
            <person name="Walt C."/>
            <person name="Boldt J."/>
            <person name="Bunk B."/>
            <person name="Haeckl F.J.F.P.J."/>
            <person name="Gunesch A.P."/>
            <person name="Birkelbach J."/>
            <person name="Nuebel U."/>
            <person name="Pietschmann T."/>
            <person name="Bach T."/>
            <person name="Mueller R."/>
        </authorList>
    </citation>
    <scope>NUCLEOTIDE SEQUENCE [LARGE SCALE GENOMIC DNA]</scope>
    <source>
        <strain evidence="4 5">MSr12523</strain>
    </source>
</reference>
<keyword evidence="2" id="KW-0812">Transmembrane</keyword>
<dbReference type="PROSITE" id="PS50005">
    <property type="entry name" value="TPR"/>
    <property type="match status" value="1"/>
</dbReference>
<evidence type="ECO:0000313" key="5">
    <source>
        <dbReference type="Proteomes" id="UP001379533"/>
    </source>
</evidence>
<keyword evidence="2" id="KW-0472">Membrane</keyword>
<keyword evidence="1" id="KW-0802">TPR repeat</keyword>
<protein>
    <submittedName>
        <fullName evidence="4">Outer membrane protein assembly factor BamD</fullName>
    </submittedName>
</protein>
<keyword evidence="5" id="KW-1185">Reference proteome</keyword>
<feature type="transmembrane region" description="Helical" evidence="2">
    <location>
        <begin position="226"/>
        <end position="248"/>
    </location>
</feature>
<organism evidence="4 5">
    <name type="scientific">Pendulispora brunnea</name>
    <dbReference type="NCBI Taxonomy" id="2905690"/>
    <lineage>
        <taxon>Bacteria</taxon>
        <taxon>Pseudomonadati</taxon>
        <taxon>Myxococcota</taxon>
        <taxon>Myxococcia</taxon>
        <taxon>Myxococcales</taxon>
        <taxon>Sorangiineae</taxon>
        <taxon>Pendulisporaceae</taxon>
        <taxon>Pendulispora</taxon>
    </lineage>
</organism>
<feature type="signal peptide" evidence="3">
    <location>
        <begin position="1"/>
        <end position="27"/>
    </location>
</feature>